<keyword evidence="3" id="KW-1185">Reference proteome</keyword>
<organism evidence="2 3">
    <name type="scientific">Borreliella chilensis</name>
    <dbReference type="NCBI Taxonomy" id="1245910"/>
    <lineage>
        <taxon>Bacteria</taxon>
        <taxon>Pseudomonadati</taxon>
        <taxon>Spirochaetota</taxon>
        <taxon>Spirochaetia</taxon>
        <taxon>Spirochaetales</taxon>
        <taxon>Borreliaceae</taxon>
        <taxon>Borreliella</taxon>
    </lineage>
</organism>
<dbReference type="STRING" id="1245910.OY14_02885"/>
<protein>
    <submittedName>
        <fullName evidence="2">D-alanyl-D-alanine carboxypeptidase</fullName>
    </submittedName>
</protein>
<reference evidence="2 3" key="1">
    <citation type="journal article" date="2015" name="Genome Announc.">
        <title>Genome Sequence of Borrelia chilensis VA1, a South American Member of the Lyme Borreliosis Group.</title>
        <authorList>
            <person name="Huang W."/>
            <person name="Ojaimi C."/>
            <person name="Fallon J.T."/>
            <person name="Travisany D."/>
            <person name="Maass A."/>
            <person name="Ivanova L."/>
            <person name="Tomova A."/>
            <person name="Gonzalez-Acuna D."/>
            <person name="Godfrey H.P."/>
            <person name="Cabello F.C."/>
        </authorList>
    </citation>
    <scope>NUCLEOTIDE SEQUENCE [LARGE SCALE GENOMIC DNA]</scope>
    <source>
        <strain evidence="2 3">VA1</strain>
    </source>
</reference>
<dbReference type="InterPro" id="IPR003709">
    <property type="entry name" value="VanY-like_core_dom"/>
</dbReference>
<accession>A0A0A7V2C6</accession>
<dbReference type="PANTHER" id="PTHR34385:SF1">
    <property type="entry name" value="PEPTIDOGLYCAN L-ALANYL-D-GLUTAMATE ENDOPEPTIDASE CWLK"/>
    <property type="match status" value="1"/>
</dbReference>
<keyword evidence="2" id="KW-0378">Hydrolase</keyword>
<gene>
    <name evidence="2" type="ORF">OY14_02885</name>
</gene>
<name>A0A0A7V2C6_9SPIR</name>
<dbReference type="InterPro" id="IPR052179">
    <property type="entry name" value="DD-CPase-like"/>
</dbReference>
<dbReference type="EMBL" id="CP009910">
    <property type="protein sequence ID" value="AJA90382.1"/>
    <property type="molecule type" value="Genomic_DNA"/>
</dbReference>
<dbReference type="KEGG" id="bchi:OY14_02885"/>
<dbReference type="InterPro" id="IPR009045">
    <property type="entry name" value="Zn_M74/Hedgehog-like"/>
</dbReference>
<dbReference type="AlphaFoldDB" id="A0A0A7V2C6"/>
<dbReference type="SUPFAM" id="SSF55166">
    <property type="entry name" value="Hedgehog/DD-peptidase"/>
    <property type="match status" value="1"/>
</dbReference>
<dbReference type="GO" id="GO:0004180">
    <property type="term" value="F:carboxypeptidase activity"/>
    <property type="evidence" value="ECO:0007669"/>
    <property type="project" value="UniProtKB-KW"/>
</dbReference>
<dbReference type="Proteomes" id="UP000030940">
    <property type="component" value="Chromosome"/>
</dbReference>
<dbReference type="PANTHER" id="PTHR34385">
    <property type="entry name" value="D-ALANYL-D-ALANINE CARBOXYPEPTIDASE"/>
    <property type="match status" value="1"/>
</dbReference>
<dbReference type="CDD" id="cd14852">
    <property type="entry name" value="LD-carboxypeptidase"/>
    <property type="match status" value="1"/>
</dbReference>
<feature type="domain" description="D-alanyl-D-alanine carboxypeptidase-like core" evidence="1">
    <location>
        <begin position="103"/>
        <end position="224"/>
    </location>
</feature>
<sequence length="262" mass="30637">MKSICILLFLFINLSLLASNISKKDLKILIKITKTINEQCKNFIEKNPIQFLKEIKPLVDAEKTNLLTLINKKTPIPEDHKVSDLVNIDDFKDLKNLGPKNLRVRQILIENLIKLVKDAKKIGIEIKIKSAYRTKEYQKFLFDYNVKTYGRKIAETQSAIPGYSQHHMGTAIDFINIDDNLLNTKEGKWLYENSLKYGFSLSYPKGYELETGYKSEPWHYLYIGPKPCFIQKKYFNNLQHKLLEVWNQNKETLINLIEKYAS</sequence>
<dbReference type="Gene3D" id="3.30.1380.10">
    <property type="match status" value="1"/>
</dbReference>
<dbReference type="InterPro" id="IPR058193">
    <property type="entry name" value="VanY/YodJ_core_dom"/>
</dbReference>
<keyword evidence="2" id="KW-0645">Protease</keyword>
<dbReference type="HOGENOM" id="CLU_054193_4_0_12"/>
<dbReference type="Pfam" id="PF02557">
    <property type="entry name" value="VanY"/>
    <property type="match status" value="1"/>
</dbReference>
<evidence type="ECO:0000259" key="1">
    <source>
        <dbReference type="Pfam" id="PF02557"/>
    </source>
</evidence>
<evidence type="ECO:0000313" key="2">
    <source>
        <dbReference type="EMBL" id="AJA90382.1"/>
    </source>
</evidence>
<dbReference type="GO" id="GO:0006508">
    <property type="term" value="P:proteolysis"/>
    <property type="evidence" value="ECO:0007669"/>
    <property type="project" value="InterPro"/>
</dbReference>
<evidence type="ECO:0000313" key="3">
    <source>
        <dbReference type="Proteomes" id="UP000030940"/>
    </source>
</evidence>
<proteinExistence type="predicted"/>
<keyword evidence="2" id="KW-0121">Carboxypeptidase</keyword>